<keyword evidence="2" id="KW-1185">Reference proteome</keyword>
<evidence type="ECO:0000313" key="1">
    <source>
        <dbReference type="EMBL" id="KAF5314366.1"/>
    </source>
</evidence>
<comment type="caution">
    <text evidence="1">The sequence shown here is derived from an EMBL/GenBank/DDBJ whole genome shotgun (WGS) entry which is preliminary data.</text>
</comment>
<gene>
    <name evidence="1" type="ORF">D9619_011946</name>
</gene>
<dbReference type="AlphaFoldDB" id="A0A8H5EW02"/>
<dbReference type="EMBL" id="JAACJJ010000044">
    <property type="protein sequence ID" value="KAF5314366.1"/>
    <property type="molecule type" value="Genomic_DNA"/>
</dbReference>
<protein>
    <submittedName>
        <fullName evidence="1">Uncharacterized protein</fullName>
    </submittedName>
</protein>
<sequence>MNHLQRQSTQAQAVAISQMISVQSSLLAQYRHDHIQGPPASASAIEQHSPALAKIKHTQSIQDVVQAPQNSLSATVHAQSPIIPDRERLVVSLHREKQRIALQSYSQYTAMQRDALQKHSQIMFSFMEQQQFLERKLREVSSVSMHFTRCTAALESQWRPMN</sequence>
<proteinExistence type="predicted"/>
<reference evidence="1 2" key="1">
    <citation type="journal article" date="2020" name="ISME J.">
        <title>Uncovering the hidden diversity of litter-decomposition mechanisms in mushroom-forming fungi.</title>
        <authorList>
            <person name="Floudas D."/>
            <person name="Bentzer J."/>
            <person name="Ahren D."/>
            <person name="Johansson T."/>
            <person name="Persson P."/>
            <person name="Tunlid A."/>
        </authorList>
    </citation>
    <scope>NUCLEOTIDE SEQUENCE [LARGE SCALE GENOMIC DNA]</scope>
    <source>
        <strain evidence="1 2">CBS 101986</strain>
    </source>
</reference>
<evidence type="ECO:0000313" key="2">
    <source>
        <dbReference type="Proteomes" id="UP000567179"/>
    </source>
</evidence>
<organism evidence="1 2">
    <name type="scientific">Psilocybe cf. subviscida</name>
    <dbReference type="NCBI Taxonomy" id="2480587"/>
    <lineage>
        <taxon>Eukaryota</taxon>
        <taxon>Fungi</taxon>
        <taxon>Dikarya</taxon>
        <taxon>Basidiomycota</taxon>
        <taxon>Agaricomycotina</taxon>
        <taxon>Agaricomycetes</taxon>
        <taxon>Agaricomycetidae</taxon>
        <taxon>Agaricales</taxon>
        <taxon>Agaricineae</taxon>
        <taxon>Strophariaceae</taxon>
        <taxon>Psilocybe</taxon>
    </lineage>
</organism>
<accession>A0A8H5EW02</accession>
<name>A0A8H5EW02_9AGAR</name>
<dbReference type="Proteomes" id="UP000567179">
    <property type="component" value="Unassembled WGS sequence"/>
</dbReference>